<dbReference type="Gene3D" id="1.20.58.110">
    <property type="entry name" value="Ribosomal protein S20"/>
    <property type="match status" value="1"/>
</dbReference>
<dbReference type="SUPFAM" id="SSF46992">
    <property type="entry name" value="Ribosomal protein S20"/>
    <property type="match status" value="1"/>
</dbReference>
<dbReference type="Pfam" id="PF01649">
    <property type="entry name" value="Ribosomal_S20p"/>
    <property type="match status" value="1"/>
</dbReference>
<proteinExistence type="inferred from homology"/>
<accession>A6G9T1</accession>
<evidence type="ECO:0000313" key="11">
    <source>
        <dbReference type="Proteomes" id="UP000005801"/>
    </source>
</evidence>
<evidence type="ECO:0000256" key="1">
    <source>
        <dbReference type="ARBA" id="ARBA00003134"/>
    </source>
</evidence>
<reference evidence="10 11" key="1">
    <citation type="submission" date="2007-06" db="EMBL/GenBank/DDBJ databases">
        <authorList>
            <person name="Shimkets L."/>
            <person name="Ferriera S."/>
            <person name="Johnson J."/>
            <person name="Kravitz S."/>
            <person name="Beeson K."/>
            <person name="Sutton G."/>
            <person name="Rogers Y.-H."/>
            <person name="Friedman R."/>
            <person name="Frazier M."/>
            <person name="Venter J.C."/>
        </authorList>
    </citation>
    <scope>NUCLEOTIDE SEQUENCE [LARGE SCALE GENOMIC DNA]</scope>
    <source>
        <strain evidence="10 11">SIR-1</strain>
    </source>
</reference>
<dbReference type="InterPro" id="IPR036510">
    <property type="entry name" value="Ribosomal_bS20_sf"/>
</dbReference>
<keyword evidence="4 8" id="KW-0694">RNA-binding</keyword>
<evidence type="ECO:0000256" key="7">
    <source>
        <dbReference type="ARBA" id="ARBA00035136"/>
    </source>
</evidence>
<protein>
    <recommendedName>
        <fullName evidence="7 8">Small ribosomal subunit protein bS20</fullName>
    </recommendedName>
</protein>
<comment type="similarity">
    <text evidence="2 8">Belongs to the bacterial ribosomal protein bS20 family.</text>
</comment>
<evidence type="ECO:0000256" key="2">
    <source>
        <dbReference type="ARBA" id="ARBA00007634"/>
    </source>
</evidence>
<dbReference type="PANTHER" id="PTHR33398:SF1">
    <property type="entry name" value="SMALL RIBOSOMAL SUBUNIT PROTEIN BS20C"/>
    <property type="match status" value="1"/>
</dbReference>
<dbReference type="eggNOG" id="COG0268">
    <property type="taxonomic scope" value="Bacteria"/>
</dbReference>
<sequence>MAARAANSRNEHDETPTRRDSTMANHKQAEKRNRQRLKRRARNLLHLSTMRTYIKRVRRAIEEGDLETAQSTLPQALHAIGKANSKGVIHRRTASRYASRLTVAVNKAAAQA</sequence>
<dbReference type="GO" id="GO:0070181">
    <property type="term" value="F:small ribosomal subunit rRNA binding"/>
    <property type="evidence" value="ECO:0007669"/>
    <property type="project" value="TreeGrafter"/>
</dbReference>
<dbReference type="AlphaFoldDB" id="A6G9T1"/>
<dbReference type="NCBIfam" id="TIGR00029">
    <property type="entry name" value="S20"/>
    <property type="match status" value="1"/>
</dbReference>
<evidence type="ECO:0000313" key="10">
    <source>
        <dbReference type="EMBL" id="EDM77367.1"/>
    </source>
</evidence>
<evidence type="ECO:0000256" key="8">
    <source>
        <dbReference type="HAMAP-Rule" id="MF_00500"/>
    </source>
</evidence>
<keyword evidence="6 8" id="KW-0687">Ribonucleoprotein</keyword>
<keyword evidence="11" id="KW-1185">Reference proteome</keyword>
<evidence type="ECO:0000256" key="5">
    <source>
        <dbReference type="ARBA" id="ARBA00022980"/>
    </source>
</evidence>
<dbReference type="EMBL" id="ABCS01000047">
    <property type="protein sequence ID" value="EDM77367.1"/>
    <property type="molecule type" value="Genomic_DNA"/>
</dbReference>
<dbReference type="GO" id="GO:0005829">
    <property type="term" value="C:cytosol"/>
    <property type="evidence" value="ECO:0007669"/>
    <property type="project" value="TreeGrafter"/>
</dbReference>
<dbReference type="GO" id="GO:0003735">
    <property type="term" value="F:structural constituent of ribosome"/>
    <property type="evidence" value="ECO:0007669"/>
    <property type="project" value="InterPro"/>
</dbReference>
<organism evidence="10 11">
    <name type="scientific">Plesiocystis pacifica SIR-1</name>
    <dbReference type="NCBI Taxonomy" id="391625"/>
    <lineage>
        <taxon>Bacteria</taxon>
        <taxon>Pseudomonadati</taxon>
        <taxon>Myxococcota</taxon>
        <taxon>Polyangia</taxon>
        <taxon>Nannocystales</taxon>
        <taxon>Nannocystaceae</taxon>
        <taxon>Plesiocystis</taxon>
    </lineage>
</organism>
<dbReference type="STRING" id="391625.PPSIR1_09855"/>
<evidence type="ECO:0000256" key="4">
    <source>
        <dbReference type="ARBA" id="ARBA00022884"/>
    </source>
</evidence>
<comment type="caution">
    <text evidence="10">The sequence shown here is derived from an EMBL/GenBank/DDBJ whole genome shotgun (WGS) entry which is preliminary data.</text>
</comment>
<dbReference type="GO" id="GO:0015935">
    <property type="term" value="C:small ribosomal subunit"/>
    <property type="evidence" value="ECO:0007669"/>
    <property type="project" value="TreeGrafter"/>
</dbReference>
<keyword evidence="3 8" id="KW-0699">rRNA-binding</keyword>
<dbReference type="Proteomes" id="UP000005801">
    <property type="component" value="Unassembled WGS sequence"/>
</dbReference>
<keyword evidence="5 8" id="KW-0689">Ribosomal protein</keyword>
<feature type="compositionally biased region" description="Basic and acidic residues" evidence="9">
    <location>
        <begin position="9"/>
        <end position="32"/>
    </location>
</feature>
<evidence type="ECO:0000256" key="3">
    <source>
        <dbReference type="ARBA" id="ARBA00022730"/>
    </source>
</evidence>
<dbReference type="GO" id="GO:0006412">
    <property type="term" value="P:translation"/>
    <property type="evidence" value="ECO:0007669"/>
    <property type="project" value="UniProtKB-UniRule"/>
</dbReference>
<dbReference type="PANTHER" id="PTHR33398">
    <property type="entry name" value="30S RIBOSOMAL PROTEIN S20"/>
    <property type="match status" value="1"/>
</dbReference>
<dbReference type="HAMAP" id="MF_00500">
    <property type="entry name" value="Ribosomal_bS20"/>
    <property type="match status" value="1"/>
</dbReference>
<gene>
    <name evidence="8" type="primary">rpsT</name>
    <name evidence="10" type="ORF">PPSIR1_09855</name>
</gene>
<evidence type="ECO:0000256" key="9">
    <source>
        <dbReference type="SAM" id="MobiDB-lite"/>
    </source>
</evidence>
<comment type="function">
    <text evidence="1 8">Binds directly to 16S ribosomal RNA.</text>
</comment>
<feature type="region of interest" description="Disordered" evidence="9">
    <location>
        <begin position="1"/>
        <end position="40"/>
    </location>
</feature>
<evidence type="ECO:0000256" key="6">
    <source>
        <dbReference type="ARBA" id="ARBA00023274"/>
    </source>
</evidence>
<name>A6G9T1_9BACT</name>
<dbReference type="InterPro" id="IPR002583">
    <property type="entry name" value="Ribosomal_bS20"/>
</dbReference>
<dbReference type="FunFam" id="1.20.58.110:FF:000001">
    <property type="entry name" value="30S ribosomal protein S20"/>
    <property type="match status" value="1"/>
</dbReference>